<evidence type="ECO:0000256" key="3">
    <source>
        <dbReference type="ARBA" id="ARBA00022679"/>
    </source>
</evidence>
<evidence type="ECO:0000313" key="8">
    <source>
        <dbReference type="Proteomes" id="UP001149140"/>
    </source>
</evidence>
<dbReference type="PANTHER" id="PTHR24421">
    <property type="entry name" value="NITRATE/NITRITE SENSOR PROTEIN NARX-RELATED"/>
    <property type="match status" value="1"/>
</dbReference>
<dbReference type="SMART" id="SM00065">
    <property type="entry name" value="GAF"/>
    <property type="match status" value="1"/>
</dbReference>
<dbReference type="AlphaFoldDB" id="A0A9X3S4I5"/>
<keyword evidence="4" id="KW-0418">Kinase</keyword>
<gene>
    <name evidence="7" type="ORF">OM076_29750</name>
</gene>
<evidence type="ECO:0000256" key="5">
    <source>
        <dbReference type="ARBA" id="ARBA00023012"/>
    </source>
</evidence>
<proteinExistence type="predicted"/>
<dbReference type="Gene3D" id="3.30.565.10">
    <property type="entry name" value="Histidine kinase-like ATPase, C-terminal domain"/>
    <property type="match status" value="1"/>
</dbReference>
<dbReference type="EC" id="2.7.13.3" evidence="2"/>
<comment type="catalytic activity">
    <reaction evidence="1">
        <text>ATP + protein L-histidine = ADP + protein N-phospho-L-histidine.</text>
        <dbReference type="EC" id="2.7.13.3"/>
    </reaction>
</comment>
<dbReference type="PANTHER" id="PTHR24421:SF10">
    <property type="entry name" value="NITRATE_NITRITE SENSOR PROTEIN NARQ"/>
    <property type="match status" value="1"/>
</dbReference>
<dbReference type="Gene3D" id="3.30.450.40">
    <property type="match status" value="1"/>
</dbReference>
<dbReference type="InterPro" id="IPR036890">
    <property type="entry name" value="HATPase_C_sf"/>
</dbReference>
<keyword evidence="3" id="KW-0808">Transferase</keyword>
<keyword evidence="5" id="KW-0902">Two-component regulatory system</keyword>
<evidence type="ECO:0000256" key="2">
    <source>
        <dbReference type="ARBA" id="ARBA00012438"/>
    </source>
</evidence>
<dbReference type="InterPro" id="IPR003018">
    <property type="entry name" value="GAF"/>
</dbReference>
<dbReference type="InterPro" id="IPR003594">
    <property type="entry name" value="HATPase_dom"/>
</dbReference>
<dbReference type="SUPFAM" id="SSF55874">
    <property type="entry name" value="ATPase domain of HSP90 chaperone/DNA topoisomerase II/histidine kinase"/>
    <property type="match status" value="1"/>
</dbReference>
<dbReference type="GO" id="GO:0004673">
    <property type="term" value="F:protein histidine kinase activity"/>
    <property type="evidence" value="ECO:0007669"/>
    <property type="project" value="UniProtKB-EC"/>
</dbReference>
<name>A0A9X3S4I5_9ACTN</name>
<dbReference type="SUPFAM" id="SSF55781">
    <property type="entry name" value="GAF domain-like"/>
    <property type="match status" value="1"/>
</dbReference>
<dbReference type="Pfam" id="PF01590">
    <property type="entry name" value="GAF"/>
    <property type="match status" value="1"/>
</dbReference>
<accession>A0A9X3S4I5</accession>
<keyword evidence="8" id="KW-1185">Reference proteome</keyword>
<feature type="domain" description="GAF" evidence="6">
    <location>
        <begin position="30"/>
        <end position="179"/>
    </location>
</feature>
<sequence length="381" mass="39550">MLVRGVEDIHVVQEQAALLRIAMLVAKDEPLDSLFGAVSAEVAQLLGVEAGAVMRYIGGERAVIVGVHRTTGVRGLPVNAELDFNRTTSALGRAQSTLLPTRHTYGADAKGDVANVLKSVGLRVSVAAPILRHGEAWGALLASAPEEDALPAGCERRLVGICGLLAQALSNADARAELAESRTRLVEAGDEARRRLERALHEGAHQHVVALALKLRVACGRATPGSPEEALLAEVLADAMEASAAMGELARGLHPAVLSERGLAAALQVLAARAPLPVHLRELPGRRFEAVVETTAYLLVAEAIANATAHAHATECTLRAADGGNHLTIEVRDNGIGGATIKPGGGLEVIADRAAAVGGQFSLQSPRGEGTAARLVIPVAR</sequence>
<dbReference type="GO" id="GO:0000160">
    <property type="term" value="P:phosphorelay signal transduction system"/>
    <property type="evidence" value="ECO:0007669"/>
    <property type="project" value="UniProtKB-KW"/>
</dbReference>
<dbReference type="InterPro" id="IPR050482">
    <property type="entry name" value="Sensor_HK_TwoCompSys"/>
</dbReference>
<protein>
    <recommendedName>
        <fullName evidence="2">histidine kinase</fullName>
        <ecNumber evidence="2">2.7.13.3</ecNumber>
    </recommendedName>
</protein>
<reference evidence="7" key="1">
    <citation type="submission" date="2022-10" db="EMBL/GenBank/DDBJ databases">
        <title>The WGS of Solirubrobacter ginsenosidimutans DSM 21036.</title>
        <authorList>
            <person name="Jiang Z."/>
        </authorList>
    </citation>
    <scope>NUCLEOTIDE SEQUENCE</scope>
    <source>
        <strain evidence="7">DSM 21036</strain>
    </source>
</reference>
<dbReference type="RefSeq" id="WP_270043745.1">
    <property type="nucleotide sequence ID" value="NZ_JAPDOD010000034.1"/>
</dbReference>
<dbReference type="InterPro" id="IPR029016">
    <property type="entry name" value="GAF-like_dom_sf"/>
</dbReference>
<dbReference type="EMBL" id="JAPDOD010000034">
    <property type="protein sequence ID" value="MDA0164492.1"/>
    <property type="molecule type" value="Genomic_DNA"/>
</dbReference>
<comment type="caution">
    <text evidence="7">The sequence shown here is derived from an EMBL/GenBank/DDBJ whole genome shotgun (WGS) entry which is preliminary data.</text>
</comment>
<evidence type="ECO:0000259" key="6">
    <source>
        <dbReference type="SMART" id="SM00065"/>
    </source>
</evidence>
<dbReference type="Pfam" id="PF02518">
    <property type="entry name" value="HATPase_c"/>
    <property type="match status" value="1"/>
</dbReference>
<dbReference type="Proteomes" id="UP001149140">
    <property type="component" value="Unassembled WGS sequence"/>
</dbReference>
<organism evidence="7 8">
    <name type="scientific">Solirubrobacter ginsenosidimutans</name>
    <dbReference type="NCBI Taxonomy" id="490573"/>
    <lineage>
        <taxon>Bacteria</taxon>
        <taxon>Bacillati</taxon>
        <taxon>Actinomycetota</taxon>
        <taxon>Thermoleophilia</taxon>
        <taxon>Solirubrobacterales</taxon>
        <taxon>Solirubrobacteraceae</taxon>
        <taxon>Solirubrobacter</taxon>
    </lineage>
</organism>
<evidence type="ECO:0000256" key="4">
    <source>
        <dbReference type="ARBA" id="ARBA00022777"/>
    </source>
</evidence>
<evidence type="ECO:0000256" key="1">
    <source>
        <dbReference type="ARBA" id="ARBA00000085"/>
    </source>
</evidence>
<evidence type="ECO:0000313" key="7">
    <source>
        <dbReference type="EMBL" id="MDA0164492.1"/>
    </source>
</evidence>